<reference evidence="2 3" key="1">
    <citation type="submission" date="2019-10" db="EMBL/GenBank/DDBJ databases">
        <title>Corynebacterium sp novel species isolated from the respiratory tract of Marmot.</title>
        <authorList>
            <person name="Zhang G."/>
        </authorList>
    </citation>
    <scope>NUCLEOTIDE SEQUENCE [LARGE SCALE GENOMIC DNA]</scope>
    <source>
        <strain evidence="2 3">336</strain>
    </source>
</reference>
<comment type="caution">
    <text evidence="2">The sequence shown here is derived from an EMBL/GenBank/DDBJ whole genome shotgun (WGS) entry which is preliminary data.</text>
</comment>
<dbReference type="EMBL" id="WBZJ01000002">
    <property type="protein sequence ID" value="KAB3520804.1"/>
    <property type="molecule type" value="Genomic_DNA"/>
</dbReference>
<accession>A0ABQ6VD23</accession>
<name>A0ABQ6VD23_9CORY</name>
<sequence length="336" mass="35308">MRGRENVAIRAVGCDVTRKEFSAGLLVCELVGNSKRVALFTATCASVLSAALTLSACGSDDADQAAVEQPAAVAVAQTPVTLVSAGAEPRESLAWFSDSGEQKVTFKATQGLEQHTEGGTGEDLPYEDVTMTLPLSASVDTDGEKRTTSVTVGRPSGTNHERNEDIASAEGFQMTTVHTADGQAVERTMAAPEGASDAARASVESALTQMNDFPVVFPSEKVGIGARWTVSTKVDAGVSMFQDITYTLAARQGKDVTLKISVDRRPAVTSYGRTNLTVLDSSTESRGQVKVDLTRALPVSGQLSVTTALTLGDGEQKDSGTKVIQKATTRGQWLSE</sequence>
<evidence type="ECO:0008006" key="4">
    <source>
        <dbReference type="Google" id="ProtNLM"/>
    </source>
</evidence>
<feature type="region of interest" description="Disordered" evidence="1">
    <location>
        <begin position="139"/>
        <end position="162"/>
    </location>
</feature>
<evidence type="ECO:0000313" key="2">
    <source>
        <dbReference type="EMBL" id="KAB3520804.1"/>
    </source>
</evidence>
<feature type="region of interest" description="Disordered" evidence="1">
    <location>
        <begin position="315"/>
        <end position="336"/>
    </location>
</feature>
<dbReference type="Proteomes" id="UP000436181">
    <property type="component" value="Unassembled WGS sequence"/>
</dbReference>
<proteinExistence type="predicted"/>
<evidence type="ECO:0000313" key="3">
    <source>
        <dbReference type="Proteomes" id="UP000436181"/>
    </source>
</evidence>
<protein>
    <recommendedName>
        <fullName evidence="4">Lipoprotein</fullName>
    </recommendedName>
</protein>
<organism evidence="2 3">
    <name type="scientific">Corynebacterium zhongnanshanii</name>
    <dbReference type="NCBI Taxonomy" id="2768834"/>
    <lineage>
        <taxon>Bacteria</taxon>
        <taxon>Bacillati</taxon>
        <taxon>Actinomycetota</taxon>
        <taxon>Actinomycetes</taxon>
        <taxon>Mycobacteriales</taxon>
        <taxon>Corynebacteriaceae</taxon>
        <taxon>Corynebacterium</taxon>
    </lineage>
</organism>
<feature type="compositionally biased region" description="Polar residues" evidence="1">
    <location>
        <begin position="326"/>
        <end position="336"/>
    </location>
</feature>
<gene>
    <name evidence="2" type="ORF">F8377_06040</name>
</gene>
<dbReference type="Pfam" id="PF19777">
    <property type="entry name" value="DUF6263"/>
    <property type="match status" value="1"/>
</dbReference>
<dbReference type="InterPro" id="IPR046230">
    <property type="entry name" value="DUF6263"/>
</dbReference>
<keyword evidence="3" id="KW-1185">Reference proteome</keyword>
<evidence type="ECO:0000256" key="1">
    <source>
        <dbReference type="SAM" id="MobiDB-lite"/>
    </source>
</evidence>